<accession>A0A5R9F628</accession>
<dbReference type="Gene3D" id="3.30.1380.20">
    <property type="entry name" value="Trafficking protein particle complex subunit 3"/>
    <property type="match status" value="1"/>
</dbReference>
<dbReference type="OrthoDB" id="2965348at2"/>
<dbReference type="InterPro" id="IPR024096">
    <property type="entry name" value="NO_sig/Golgi_transp_ligand-bd"/>
</dbReference>
<evidence type="ECO:0000313" key="2">
    <source>
        <dbReference type="Proteomes" id="UP000308230"/>
    </source>
</evidence>
<dbReference type="EMBL" id="SWLG01000001">
    <property type="protein sequence ID" value="TLS39192.1"/>
    <property type="molecule type" value="Genomic_DNA"/>
</dbReference>
<sequence length="156" mass="18267">MKKKRTYKDLSYSKEIDVSAFGFELVRQVLIPELLGNEQSQILYWAGRRLARDFPLSSIDEVVSFFQQAGWGELRLEQEKKNELTFSLSSELIIRRNREKVPATYQLEAGFLAQQIQEMKNCITESYESEKGFKNNKLQLFVKWDKKDELDSEAAE</sequence>
<dbReference type="InterPro" id="IPR019642">
    <property type="entry name" value="DUF2507"/>
</dbReference>
<dbReference type="SUPFAM" id="SSF111126">
    <property type="entry name" value="Ligand-binding domain in the NO signalling and Golgi transport"/>
    <property type="match status" value="1"/>
</dbReference>
<protein>
    <submittedName>
        <fullName evidence="1">DUF2507 domain-containing protein</fullName>
    </submittedName>
</protein>
<dbReference type="Pfam" id="PF10702">
    <property type="entry name" value="DUF2507"/>
    <property type="match status" value="1"/>
</dbReference>
<comment type="caution">
    <text evidence="1">The sequence shown here is derived from an EMBL/GenBank/DDBJ whole genome shotgun (WGS) entry which is preliminary data.</text>
</comment>
<evidence type="ECO:0000313" key="1">
    <source>
        <dbReference type="EMBL" id="TLS39192.1"/>
    </source>
</evidence>
<keyword evidence="2" id="KW-1185">Reference proteome</keyword>
<dbReference type="AlphaFoldDB" id="A0A5R9F628"/>
<name>A0A5R9F628_9BACL</name>
<organism evidence="1 2">
    <name type="scientific">Exobacillus caeni</name>
    <dbReference type="NCBI Taxonomy" id="2574798"/>
    <lineage>
        <taxon>Bacteria</taxon>
        <taxon>Bacillati</taxon>
        <taxon>Bacillota</taxon>
        <taxon>Bacilli</taxon>
        <taxon>Bacillales</taxon>
        <taxon>Guptibacillaceae</taxon>
        <taxon>Exobacillus</taxon>
    </lineage>
</organism>
<proteinExistence type="predicted"/>
<reference evidence="1 2" key="1">
    <citation type="submission" date="2019-04" db="EMBL/GenBank/DDBJ databases">
        <title>Bacillus caeni sp. nov., a bacterium isolated from mangrove sediment.</title>
        <authorList>
            <person name="Huang H."/>
            <person name="Mo K."/>
            <person name="Hu Y."/>
        </authorList>
    </citation>
    <scope>NUCLEOTIDE SEQUENCE [LARGE SCALE GENOMIC DNA]</scope>
    <source>
        <strain evidence="1 2">HB172195</strain>
    </source>
</reference>
<gene>
    <name evidence="1" type="ORF">FCL54_02450</name>
</gene>
<dbReference type="RefSeq" id="WP_138122793.1">
    <property type="nucleotide sequence ID" value="NZ_SWLG01000001.1"/>
</dbReference>
<dbReference type="Proteomes" id="UP000308230">
    <property type="component" value="Unassembled WGS sequence"/>
</dbReference>